<dbReference type="GO" id="GO:0016301">
    <property type="term" value="F:kinase activity"/>
    <property type="evidence" value="ECO:0007669"/>
    <property type="project" value="UniProtKB-KW"/>
</dbReference>
<keyword evidence="2" id="KW-0418">Kinase</keyword>
<dbReference type="Pfam" id="PF00485">
    <property type="entry name" value="PRK"/>
    <property type="match status" value="1"/>
</dbReference>
<evidence type="ECO:0000259" key="1">
    <source>
        <dbReference type="Pfam" id="PF00485"/>
    </source>
</evidence>
<organism evidence="2 3">
    <name type="scientific">Planosporangium thailandense</name>
    <dbReference type="NCBI Taxonomy" id="765197"/>
    <lineage>
        <taxon>Bacteria</taxon>
        <taxon>Bacillati</taxon>
        <taxon>Actinomycetota</taxon>
        <taxon>Actinomycetes</taxon>
        <taxon>Micromonosporales</taxon>
        <taxon>Micromonosporaceae</taxon>
        <taxon>Planosporangium</taxon>
    </lineage>
</organism>
<dbReference type="InterPro" id="IPR027417">
    <property type="entry name" value="P-loop_NTPase"/>
</dbReference>
<dbReference type="NCBIfam" id="NF006743">
    <property type="entry name" value="PRK09270.1-2"/>
    <property type="match status" value="1"/>
</dbReference>
<feature type="domain" description="Phosphoribulokinase/uridine kinase" evidence="1">
    <location>
        <begin position="24"/>
        <end position="169"/>
    </location>
</feature>
<keyword evidence="3" id="KW-1185">Reference proteome</keyword>
<dbReference type="Proteomes" id="UP000722989">
    <property type="component" value="Unassembled WGS sequence"/>
</dbReference>
<dbReference type="PANTHER" id="PTHR10285">
    <property type="entry name" value="URIDINE KINASE"/>
    <property type="match status" value="1"/>
</dbReference>
<keyword evidence="2" id="KW-0808">Transferase</keyword>
<comment type="caution">
    <text evidence="2">The sequence shown here is derived from an EMBL/GenBank/DDBJ whole genome shotgun (WGS) entry which is preliminary data.</text>
</comment>
<dbReference type="InterPro" id="IPR006083">
    <property type="entry name" value="PRK/URK"/>
</dbReference>
<dbReference type="SUPFAM" id="SSF52540">
    <property type="entry name" value="P-loop containing nucleoside triphosphate hydrolases"/>
    <property type="match status" value="1"/>
</dbReference>
<proteinExistence type="predicted"/>
<sequence length="209" mass="22767">MDESTVDALVTRARLLAGDGRRRILGITGAPGAGKSTLAARIVAELGPLATLVPMDGYHLSEAELHRLGRHDRKGAIDTFDAAGFVCLLRRLRAPGPATVYAPEFRRDLEESIAGAIPVPPDVPLVVTEGNYLLVDQGEWAAVRDLVDEAWYVEVDEETRLSRLVARHVAFGRPPREAEHRAYGSDQRNAELIAGTRARADLRIRFAAG</sequence>
<accession>A0ABX0XZL6</accession>
<name>A0ABX0XZL6_9ACTN</name>
<dbReference type="EMBL" id="JAATVY010000010">
    <property type="protein sequence ID" value="NJC71261.1"/>
    <property type="molecule type" value="Genomic_DNA"/>
</dbReference>
<gene>
    <name evidence="2" type="ORF">HC031_16295</name>
</gene>
<reference evidence="2 3" key="1">
    <citation type="submission" date="2020-03" db="EMBL/GenBank/DDBJ databases">
        <title>WGS of the type strain of Planosporangium spp.</title>
        <authorList>
            <person name="Thawai C."/>
        </authorList>
    </citation>
    <scope>NUCLEOTIDE SEQUENCE [LARGE SCALE GENOMIC DNA]</scope>
    <source>
        <strain evidence="2 3">TBRC 5610</strain>
    </source>
</reference>
<dbReference type="Gene3D" id="3.40.50.300">
    <property type="entry name" value="P-loop containing nucleotide triphosphate hydrolases"/>
    <property type="match status" value="1"/>
</dbReference>
<protein>
    <submittedName>
        <fullName evidence="2">Nucleoside/nucleotide kinase family protein</fullName>
    </submittedName>
</protein>
<evidence type="ECO:0000313" key="2">
    <source>
        <dbReference type="EMBL" id="NJC71261.1"/>
    </source>
</evidence>
<evidence type="ECO:0000313" key="3">
    <source>
        <dbReference type="Proteomes" id="UP000722989"/>
    </source>
</evidence>